<feature type="repeat" description="PPR" evidence="2">
    <location>
        <begin position="242"/>
        <end position="276"/>
    </location>
</feature>
<dbReference type="PROSITE" id="PS51375">
    <property type="entry name" value="PPR"/>
    <property type="match status" value="4"/>
</dbReference>
<dbReference type="AlphaFoldDB" id="A0AAQ3K3Z0"/>
<gene>
    <name evidence="3" type="ORF">Cni_G09243</name>
</gene>
<dbReference type="Pfam" id="PF13041">
    <property type="entry name" value="PPR_2"/>
    <property type="match status" value="3"/>
</dbReference>
<evidence type="ECO:0000313" key="4">
    <source>
        <dbReference type="Proteomes" id="UP001327560"/>
    </source>
</evidence>
<sequence length="523" mass="57714">MVYFVGHVTSSYRWKAMIRRAAPRRSLRELKRVHGLMVVKGFNSDLQCLGDLLLSAVCSLHVEYAYQLFAQITQPDLFMWNTVIRGAAHSSDPLQAASLYARMAETGLRPDSFSFLFLFKACAKLKSSSAAAAGAQFHAVCTKLGFESDAFVRNSLINLHARCGDLGVAMALFDGPAKRDVVARSALILGYARKGDLSVARQLFDESPCRDVVSWNIMISAYSSHGEMEKARELFDAAAERDVVSWNTMIAGYAQCGLHAQALEVYEEMQTAGWKPDEATLVSLLSSCSNSGALALGQRIHWSLLESCSRNGLSLLLGNALIGMYAKCGCVDRALQVFEGMTERDLWTWNSVIGGLAFHGRAADSIRIFEQMQGAKISPNEITFVAVLAACSHSGLVKEGRRYFSLMINEYGMEPNIKHYGCMVDMLGRAGFLREALEFVEWMKVEPSDIIWRTLLGACKVHGNIELAEHARKQILAMQKDASGDYVLLSNVYALTGKWGAVEETRKSMDERGLRKAAAHTVV</sequence>
<dbReference type="EMBL" id="CP136892">
    <property type="protein sequence ID" value="WOL00530.1"/>
    <property type="molecule type" value="Genomic_DNA"/>
</dbReference>
<dbReference type="Pfam" id="PF20431">
    <property type="entry name" value="E_motif"/>
    <property type="match status" value="1"/>
</dbReference>
<proteinExistence type="predicted"/>
<protein>
    <submittedName>
        <fullName evidence="3">Pentatricopeptide repeat-containing protein</fullName>
    </submittedName>
</protein>
<feature type="repeat" description="PPR" evidence="2">
    <location>
        <begin position="76"/>
        <end position="110"/>
    </location>
</feature>
<dbReference type="InterPro" id="IPR046960">
    <property type="entry name" value="PPR_At4g14850-like_plant"/>
</dbReference>
<dbReference type="PANTHER" id="PTHR47926">
    <property type="entry name" value="PENTATRICOPEPTIDE REPEAT-CONTAINING PROTEIN"/>
    <property type="match status" value="1"/>
</dbReference>
<evidence type="ECO:0000256" key="1">
    <source>
        <dbReference type="ARBA" id="ARBA00022737"/>
    </source>
</evidence>
<accession>A0AAQ3K3Z0</accession>
<dbReference type="PANTHER" id="PTHR47926:SF391">
    <property type="entry name" value="TETRATRICOPEPTIDE-LIKE HELICAL DOMAIN SUPERFAMILY"/>
    <property type="match status" value="1"/>
</dbReference>
<dbReference type="InterPro" id="IPR046848">
    <property type="entry name" value="E_motif"/>
</dbReference>
<organism evidence="3 4">
    <name type="scientific">Canna indica</name>
    <name type="common">Indian-shot</name>
    <dbReference type="NCBI Taxonomy" id="4628"/>
    <lineage>
        <taxon>Eukaryota</taxon>
        <taxon>Viridiplantae</taxon>
        <taxon>Streptophyta</taxon>
        <taxon>Embryophyta</taxon>
        <taxon>Tracheophyta</taxon>
        <taxon>Spermatophyta</taxon>
        <taxon>Magnoliopsida</taxon>
        <taxon>Liliopsida</taxon>
        <taxon>Zingiberales</taxon>
        <taxon>Cannaceae</taxon>
        <taxon>Canna</taxon>
    </lineage>
</organism>
<keyword evidence="1" id="KW-0677">Repeat</keyword>
<evidence type="ECO:0000313" key="3">
    <source>
        <dbReference type="EMBL" id="WOL00530.1"/>
    </source>
</evidence>
<dbReference type="Gene3D" id="1.25.40.10">
    <property type="entry name" value="Tetratricopeptide repeat domain"/>
    <property type="match status" value="4"/>
</dbReference>
<feature type="repeat" description="PPR" evidence="2">
    <location>
        <begin position="345"/>
        <end position="379"/>
    </location>
</feature>
<keyword evidence="4" id="KW-1185">Reference proteome</keyword>
<dbReference type="FunFam" id="1.25.40.10:FF:000345">
    <property type="entry name" value="Pentatricopeptide repeat-containing protein"/>
    <property type="match status" value="1"/>
</dbReference>
<dbReference type="GO" id="GO:0009451">
    <property type="term" value="P:RNA modification"/>
    <property type="evidence" value="ECO:0007669"/>
    <property type="project" value="InterPro"/>
</dbReference>
<dbReference type="SUPFAM" id="SSF48452">
    <property type="entry name" value="TPR-like"/>
    <property type="match status" value="1"/>
</dbReference>
<dbReference type="NCBIfam" id="TIGR00756">
    <property type="entry name" value="PPR"/>
    <property type="match status" value="6"/>
</dbReference>
<dbReference type="Pfam" id="PF01535">
    <property type="entry name" value="PPR"/>
    <property type="match status" value="5"/>
</dbReference>
<evidence type="ECO:0000256" key="2">
    <source>
        <dbReference type="PROSITE-ProRule" id="PRU00708"/>
    </source>
</evidence>
<dbReference type="InterPro" id="IPR002885">
    <property type="entry name" value="PPR_rpt"/>
</dbReference>
<reference evidence="3 4" key="1">
    <citation type="submission" date="2023-10" db="EMBL/GenBank/DDBJ databases">
        <title>Chromosome-scale genome assembly provides insights into flower coloration mechanisms of Canna indica.</title>
        <authorList>
            <person name="Li C."/>
        </authorList>
    </citation>
    <scope>NUCLEOTIDE SEQUENCE [LARGE SCALE GENOMIC DNA]</scope>
    <source>
        <tissue evidence="3">Flower</tissue>
    </source>
</reference>
<dbReference type="InterPro" id="IPR011990">
    <property type="entry name" value="TPR-like_helical_dom_sf"/>
</dbReference>
<dbReference type="GO" id="GO:0003723">
    <property type="term" value="F:RNA binding"/>
    <property type="evidence" value="ECO:0007669"/>
    <property type="project" value="InterPro"/>
</dbReference>
<dbReference type="Proteomes" id="UP001327560">
    <property type="component" value="Chromosome 3"/>
</dbReference>
<name>A0AAQ3K3Z0_9LILI</name>
<feature type="repeat" description="PPR" evidence="2">
    <location>
        <begin position="211"/>
        <end position="241"/>
    </location>
</feature>